<reference evidence="3" key="1">
    <citation type="submission" date="2017-12" db="EMBL/GenBank/DDBJ databases">
        <title>FDA dAtabase for Regulatory Grade micrObial Sequences (FDA-ARGOS): Supporting development and validation of Infectious Disease Dx tests.</title>
        <authorList>
            <person name="Kerrigan L."/>
            <person name="Tallon L.J."/>
            <person name="Sadzewicz L."/>
            <person name="Sengamalay N."/>
            <person name="Ott S."/>
            <person name="Godinez A."/>
            <person name="Nagaraj S."/>
            <person name="Vavikolanu K."/>
            <person name="Vyas G."/>
            <person name="Nadendla S."/>
            <person name="Aluvathingal J."/>
            <person name="Sichtig H."/>
        </authorList>
    </citation>
    <scope>NUCLEOTIDE SEQUENCE [LARGE SCALE GENOMIC DNA]</scope>
    <source>
        <strain evidence="3">FDAARGOS_200</strain>
    </source>
</reference>
<dbReference type="Proteomes" id="UP000192511">
    <property type="component" value="Unassembled WGS sequence"/>
</dbReference>
<dbReference type="SUPFAM" id="SSF53756">
    <property type="entry name" value="UDP-Glycosyltransferase/glycogen phosphorylase"/>
    <property type="match status" value="1"/>
</dbReference>
<dbReference type="RefSeq" id="WP_019235394.1">
    <property type="nucleotide sequence ID" value="NZ_CAAAHR010000040.1"/>
</dbReference>
<dbReference type="PANTHER" id="PTHR45947">
    <property type="entry name" value="SULFOQUINOVOSYL TRANSFERASE SQD2"/>
    <property type="match status" value="1"/>
</dbReference>
<feature type="domain" description="Glycosyl transferase family 1" evidence="1">
    <location>
        <begin position="193"/>
        <end position="350"/>
    </location>
</feature>
<dbReference type="GO" id="GO:0016757">
    <property type="term" value="F:glycosyltransferase activity"/>
    <property type="evidence" value="ECO:0007669"/>
    <property type="project" value="InterPro"/>
</dbReference>
<keyword evidence="4" id="KW-1185">Reference proteome</keyword>
<evidence type="ECO:0000313" key="3">
    <source>
        <dbReference type="EMBL" id="PNL62153.1"/>
    </source>
</evidence>
<dbReference type="PANTHER" id="PTHR45947:SF3">
    <property type="entry name" value="SULFOQUINOVOSYL TRANSFERASE SQD2"/>
    <property type="match status" value="1"/>
</dbReference>
<dbReference type="InterPro" id="IPR028098">
    <property type="entry name" value="Glyco_trans_4-like_N"/>
</dbReference>
<evidence type="ECO:0000259" key="2">
    <source>
        <dbReference type="Pfam" id="PF13439"/>
    </source>
</evidence>
<dbReference type="InterPro" id="IPR050194">
    <property type="entry name" value="Glycosyltransferase_grp1"/>
</dbReference>
<dbReference type="Pfam" id="PF13439">
    <property type="entry name" value="Glyco_transf_4"/>
    <property type="match status" value="1"/>
</dbReference>
<proteinExistence type="predicted"/>
<accession>A0AAX0WU67</accession>
<feature type="domain" description="Glycosyltransferase subfamily 4-like N-terminal" evidence="2">
    <location>
        <begin position="15"/>
        <end position="179"/>
    </location>
</feature>
<organism evidence="3 4">
    <name type="scientific">Legionella anisa</name>
    <dbReference type="NCBI Taxonomy" id="28082"/>
    <lineage>
        <taxon>Bacteria</taxon>
        <taxon>Pseudomonadati</taxon>
        <taxon>Pseudomonadota</taxon>
        <taxon>Gammaproteobacteria</taxon>
        <taxon>Legionellales</taxon>
        <taxon>Legionellaceae</taxon>
        <taxon>Legionella</taxon>
    </lineage>
</organism>
<dbReference type="CDD" id="cd03801">
    <property type="entry name" value="GT4_PimA-like"/>
    <property type="match status" value="1"/>
</dbReference>
<evidence type="ECO:0000313" key="4">
    <source>
        <dbReference type="Proteomes" id="UP000192511"/>
    </source>
</evidence>
<dbReference type="InterPro" id="IPR001296">
    <property type="entry name" value="Glyco_trans_1"/>
</dbReference>
<sequence>MRIAFVSTCDYATPSGVKNHVCDLAYELTNQGNSVYIIGPSSKPSITSRIPNFIQIASFPSAAKTGKHIPPHILLSPKAISRLYKILNSENFDIVHIQEPLIPPLCISALFHKKTPLFATFHTYYEEGQPLYRMFRPVLNTWLNRLHGRITVSQPATKYIEQYFPYDYKIIPNGVNLDKFSSPVPSIPQLDDSDYINLLFVGHAQYKRKGLRYLLEAYQLLKVTYPKLRLIVTGTRWTGASVPTELNHFDLQDILYLGTVSDEELVALYQTADIFCAPSIGNESFGIVLIEAMAAGIPIVTTKIEGYMSVVRDNHEALLVPPKDSNALAQAIKRLIDDPVLRRRLIEQAKISVQRYSWKNLAKETLEYYNEKLSQGFSPS</sequence>
<gene>
    <name evidence="3" type="ORF">A6J39_013540</name>
</gene>
<dbReference type="AlphaFoldDB" id="A0AAX0WU67"/>
<comment type="caution">
    <text evidence="3">The sequence shown here is derived from an EMBL/GenBank/DDBJ whole genome shotgun (WGS) entry which is preliminary data.</text>
</comment>
<name>A0AAX0WU67_9GAMM</name>
<dbReference type="GeneID" id="98065485"/>
<evidence type="ECO:0000259" key="1">
    <source>
        <dbReference type="Pfam" id="PF00534"/>
    </source>
</evidence>
<protein>
    <submittedName>
        <fullName evidence="3">Glycosyltransferase family 1 protein</fullName>
    </submittedName>
</protein>
<dbReference type="Pfam" id="PF00534">
    <property type="entry name" value="Glycos_transf_1"/>
    <property type="match status" value="1"/>
</dbReference>
<dbReference type="EMBL" id="NBTX02000004">
    <property type="protein sequence ID" value="PNL62153.1"/>
    <property type="molecule type" value="Genomic_DNA"/>
</dbReference>
<dbReference type="Gene3D" id="3.40.50.2000">
    <property type="entry name" value="Glycogen Phosphorylase B"/>
    <property type="match status" value="2"/>
</dbReference>